<dbReference type="CDD" id="cd03257">
    <property type="entry name" value="ABC_NikE_OppD_transporters"/>
    <property type="match status" value="1"/>
</dbReference>
<dbReference type="PROSITE" id="PS50893">
    <property type="entry name" value="ABC_TRANSPORTER_2"/>
    <property type="match status" value="1"/>
</dbReference>
<keyword evidence="5" id="KW-0547">Nucleotide-binding</keyword>
<dbReference type="InterPro" id="IPR013563">
    <property type="entry name" value="Oligopep_ABC_C"/>
</dbReference>
<evidence type="ECO:0000256" key="3">
    <source>
        <dbReference type="ARBA" id="ARBA00022448"/>
    </source>
</evidence>
<protein>
    <submittedName>
        <fullName evidence="9">Y4tR</fullName>
    </submittedName>
</protein>
<dbReference type="SMART" id="SM00382">
    <property type="entry name" value="AAA"/>
    <property type="match status" value="1"/>
</dbReference>
<dbReference type="SUPFAM" id="SSF52540">
    <property type="entry name" value="P-loop containing nucleoside triphosphate hydrolases"/>
    <property type="match status" value="1"/>
</dbReference>
<dbReference type="PROSITE" id="PS00211">
    <property type="entry name" value="ABC_TRANSPORTER_1"/>
    <property type="match status" value="1"/>
</dbReference>
<sequence>MTTRNETKNRPLREAPPLLEIRHLHTHFATEEGIVKAVNEVSLTVREGETVCIVGESGCGKSVTALSILQLIQGPHGRIAGGEILFGGRDLLQAAPNDIRRIRGNQIAMIFQEPMTSLHPVLTIGEQLTEPILEHRPVSRRAARLEALDLIRLVGIARPEAVYASYPHELSGGMLQRIMIAMALSCHPRLLIADEPTTALDVTIQAQILDLLRRIKEERGTSILLITHDLGVVAEMADHVVVMYAGRIVEQAPVLELFRHPQHPYTQGLLRAKPVLHRREPRLYTIPGQVPSLAGLGDFCHFSDRCPQASDLCRSRQPELLPIADGHEAACWLYGREVSAP</sequence>
<keyword evidence="3" id="KW-0813">Transport</keyword>
<evidence type="ECO:0000259" key="8">
    <source>
        <dbReference type="PROSITE" id="PS50893"/>
    </source>
</evidence>
<evidence type="ECO:0000256" key="7">
    <source>
        <dbReference type="ARBA" id="ARBA00023136"/>
    </source>
</evidence>
<dbReference type="Gene3D" id="3.40.50.300">
    <property type="entry name" value="P-loop containing nucleotide triphosphate hydrolases"/>
    <property type="match status" value="1"/>
</dbReference>
<dbReference type="KEGG" id="pms:KNP414_00313"/>
<dbReference type="Pfam" id="PF08352">
    <property type="entry name" value="oligo_HPY"/>
    <property type="match status" value="1"/>
</dbReference>
<keyword evidence="4" id="KW-1003">Cell membrane</keyword>
<comment type="similarity">
    <text evidence="2">Belongs to the ABC transporter superfamily.</text>
</comment>
<evidence type="ECO:0000313" key="9">
    <source>
        <dbReference type="EMBL" id="AEI38938.1"/>
    </source>
</evidence>
<dbReference type="GO" id="GO:0005524">
    <property type="term" value="F:ATP binding"/>
    <property type="evidence" value="ECO:0007669"/>
    <property type="project" value="UniProtKB-KW"/>
</dbReference>
<dbReference type="InterPro" id="IPR027417">
    <property type="entry name" value="P-loop_NTPase"/>
</dbReference>
<organism evidence="9 10">
    <name type="scientific">Paenibacillus mucilaginosus (strain KNP414)</name>
    <dbReference type="NCBI Taxonomy" id="1036673"/>
    <lineage>
        <taxon>Bacteria</taxon>
        <taxon>Bacillati</taxon>
        <taxon>Bacillota</taxon>
        <taxon>Bacilli</taxon>
        <taxon>Bacillales</taxon>
        <taxon>Paenibacillaceae</taxon>
        <taxon>Paenibacillus</taxon>
    </lineage>
</organism>
<dbReference type="RefSeq" id="WP_013914104.1">
    <property type="nucleotide sequence ID" value="NC_015690.1"/>
</dbReference>
<reference evidence="9 10" key="2">
    <citation type="journal article" date="2013" name="Genome Announc.">
        <title>Genome Sequence of Growth-Improving Paenibacillus mucilaginosus Strain KNP414.</title>
        <authorList>
            <person name="Lu J.J."/>
            <person name="Wang J.F."/>
            <person name="Hu X.F."/>
        </authorList>
    </citation>
    <scope>NUCLEOTIDE SEQUENCE [LARGE SCALE GENOMIC DNA]</scope>
    <source>
        <strain evidence="9 10">KNP414</strain>
    </source>
</reference>
<dbReference type="HOGENOM" id="CLU_000604_1_23_9"/>
<reference evidence="10" key="1">
    <citation type="submission" date="2011-06" db="EMBL/GenBank/DDBJ databases">
        <title>Complete genome sequence of Paenibacillus mucilaginosus KNP414.</title>
        <authorList>
            <person name="Wang J."/>
            <person name="Hu S."/>
            <person name="Hu X."/>
            <person name="Zhang B."/>
            <person name="Dong D."/>
            <person name="Zhang S."/>
            <person name="Zhao K."/>
            <person name="Wu D."/>
        </authorList>
    </citation>
    <scope>NUCLEOTIDE SEQUENCE [LARGE SCALE GENOMIC DNA]</scope>
    <source>
        <strain evidence="10">KNP414</strain>
    </source>
</reference>
<dbReference type="InterPro" id="IPR050388">
    <property type="entry name" value="ABC_Ni/Peptide_Import"/>
</dbReference>
<evidence type="ECO:0000256" key="6">
    <source>
        <dbReference type="ARBA" id="ARBA00022840"/>
    </source>
</evidence>
<keyword evidence="6" id="KW-0067">ATP-binding</keyword>
<dbReference type="NCBIfam" id="TIGR01727">
    <property type="entry name" value="oligo_HPY"/>
    <property type="match status" value="1"/>
</dbReference>
<dbReference type="EMBL" id="CP002869">
    <property type="protein sequence ID" value="AEI38938.1"/>
    <property type="molecule type" value="Genomic_DNA"/>
</dbReference>
<dbReference type="Proteomes" id="UP000006620">
    <property type="component" value="Chromosome"/>
</dbReference>
<accession>F8FMD0</accession>
<dbReference type="InterPro" id="IPR017871">
    <property type="entry name" value="ABC_transporter-like_CS"/>
</dbReference>
<feature type="domain" description="ABC transporter" evidence="8">
    <location>
        <begin position="21"/>
        <end position="270"/>
    </location>
</feature>
<dbReference type="PANTHER" id="PTHR43297:SF2">
    <property type="entry name" value="DIPEPTIDE TRANSPORT ATP-BINDING PROTEIN DPPD"/>
    <property type="match status" value="1"/>
</dbReference>
<dbReference type="PANTHER" id="PTHR43297">
    <property type="entry name" value="OLIGOPEPTIDE TRANSPORT ATP-BINDING PROTEIN APPD"/>
    <property type="match status" value="1"/>
</dbReference>
<dbReference type="GO" id="GO:0016887">
    <property type="term" value="F:ATP hydrolysis activity"/>
    <property type="evidence" value="ECO:0007669"/>
    <property type="project" value="InterPro"/>
</dbReference>
<dbReference type="Pfam" id="PF00005">
    <property type="entry name" value="ABC_tran"/>
    <property type="match status" value="1"/>
</dbReference>
<evidence type="ECO:0000313" key="10">
    <source>
        <dbReference type="Proteomes" id="UP000006620"/>
    </source>
</evidence>
<dbReference type="GO" id="GO:0015833">
    <property type="term" value="P:peptide transport"/>
    <property type="evidence" value="ECO:0007669"/>
    <property type="project" value="InterPro"/>
</dbReference>
<comment type="subcellular location">
    <subcellularLocation>
        <location evidence="1">Cell membrane</location>
        <topology evidence="1">Peripheral membrane protein</topology>
    </subcellularLocation>
</comment>
<dbReference type="FunFam" id="3.40.50.300:FF:000016">
    <property type="entry name" value="Oligopeptide ABC transporter ATP-binding component"/>
    <property type="match status" value="1"/>
</dbReference>
<dbReference type="GO" id="GO:0005886">
    <property type="term" value="C:plasma membrane"/>
    <property type="evidence" value="ECO:0007669"/>
    <property type="project" value="UniProtKB-SubCell"/>
</dbReference>
<dbReference type="PATRIC" id="fig|1036673.3.peg.270"/>
<evidence type="ECO:0000256" key="5">
    <source>
        <dbReference type="ARBA" id="ARBA00022741"/>
    </source>
</evidence>
<proteinExistence type="inferred from homology"/>
<evidence type="ECO:0000256" key="1">
    <source>
        <dbReference type="ARBA" id="ARBA00004202"/>
    </source>
</evidence>
<evidence type="ECO:0000256" key="4">
    <source>
        <dbReference type="ARBA" id="ARBA00022475"/>
    </source>
</evidence>
<name>F8FMD0_PAEMK</name>
<dbReference type="AlphaFoldDB" id="F8FMD0"/>
<dbReference type="InterPro" id="IPR003593">
    <property type="entry name" value="AAA+_ATPase"/>
</dbReference>
<evidence type="ECO:0000256" key="2">
    <source>
        <dbReference type="ARBA" id="ARBA00005417"/>
    </source>
</evidence>
<dbReference type="InterPro" id="IPR003439">
    <property type="entry name" value="ABC_transporter-like_ATP-bd"/>
</dbReference>
<gene>
    <name evidence="9" type="primary">y4tR</name>
    <name evidence="9" type="ordered locus">KNP414_00313</name>
</gene>
<keyword evidence="7" id="KW-0472">Membrane</keyword>